<dbReference type="Proteomes" id="UP001264980">
    <property type="component" value="Unassembled WGS sequence"/>
</dbReference>
<reference evidence="2 3" key="1">
    <citation type="submission" date="2023-07" db="EMBL/GenBank/DDBJ databases">
        <title>Sorghum-associated microbial communities from plants grown in Nebraska, USA.</title>
        <authorList>
            <person name="Schachtman D."/>
        </authorList>
    </citation>
    <scope>NUCLEOTIDE SEQUENCE [LARGE SCALE GENOMIC DNA]</scope>
    <source>
        <strain evidence="2 3">BE57</strain>
    </source>
</reference>
<protein>
    <submittedName>
        <fullName evidence="2">Metal-dependent HD superfamily phosphohydrolase</fullName>
    </submittedName>
</protein>
<dbReference type="RefSeq" id="WP_309983873.1">
    <property type="nucleotide sequence ID" value="NZ_JAVDTI010000002.1"/>
</dbReference>
<sequence length="195" mass="21929">MQIDKAEQYVLERLEKGLDPTLFYHGTHHTLDVVQASAEIAALEGITDEESLALLRTAALYHDSGFMSTYQGHEEAGCALAREVLPGLGYTETQIGTICGMIMATKIPQSPKNALERIICDADLDYLGRDDFEPIAATLFEELRVRDMVEDIPAWDAVQVRFLEAHSYWTASERKRRDAAKQRHLQHLKNSARAL</sequence>
<dbReference type="Pfam" id="PF01966">
    <property type="entry name" value="HD"/>
    <property type="match status" value="1"/>
</dbReference>
<proteinExistence type="predicted"/>
<dbReference type="EMBL" id="JAVDTI010000002">
    <property type="protein sequence ID" value="MDR6805758.1"/>
    <property type="molecule type" value="Genomic_DNA"/>
</dbReference>
<comment type="caution">
    <text evidence="2">The sequence shown here is derived from an EMBL/GenBank/DDBJ whole genome shotgun (WGS) entry which is preliminary data.</text>
</comment>
<dbReference type="CDD" id="cd00077">
    <property type="entry name" value="HDc"/>
    <property type="match status" value="1"/>
</dbReference>
<dbReference type="SMART" id="SM00471">
    <property type="entry name" value="HDc"/>
    <property type="match status" value="1"/>
</dbReference>
<gene>
    <name evidence="2" type="ORF">J2W84_002804</name>
</gene>
<dbReference type="InterPro" id="IPR006674">
    <property type="entry name" value="HD_domain"/>
</dbReference>
<organism evidence="2 3">
    <name type="scientific">Dyadobacter fermentans</name>
    <dbReference type="NCBI Taxonomy" id="94254"/>
    <lineage>
        <taxon>Bacteria</taxon>
        <taxon>Pseudomonadati</taxon>
        <taxon>Bacteroidota</taxon>
        <taxon>Cytophagia</taxon>
        <taxon>Cytophagales</taxon>
        <taxon>Spirosomataceae</taxon>
        <taxon>Dyadobacter</taxon>
    </lineage>
</organism>
<evidence type="ECO:0000313" key="2">
    <source>
        <dbReference type="EMBL" id="MDR6805758.1"/>
    </source>
</evidence>
<feature type="domain" description="HD/PDEase" evidence="1">
    <location>
        <begin position="22"/>
        <end position="136"/>
    </location>
</feature>
<evidence type="ECO:0000259" key="1">
    <source>
        <dbReference type="SMART" id="SM00471"/>
    </source>
</evidence>
<evidence type="ECO:0000313" key="3">
    <source>
        <dbReference type="Proteomes" id="UP001264980"/>
    </source>
</evidence>
<dbReference type="SUPFAM" id="SSF109604">
    <property type="entry name" value="HD-domain/PDEase-like"/>
    <property type="match status" value="1"/>
</dbReference>
<name>A0ABU1QX60_9BACT</name>
<keyword evidence="3" id="KW-1185">Reference proteome</keyword>
<dbReference type="Gene3D" id="1.10.3210.10">
    <property type="entry name" value="Hypothetical protein af1432"/>
    <property type="match status" value="1"/>
</dbReference>
<dbReference type="InterPro" id="IPR003607">
    <property type="entry name" value="HD/PDEase_dom"/>
</dbReference>
<accession>A0ABU1QX60</accession>